<keyword evidence="1" id="KW-1188">Viral release from host cell</keyword>
<protein>
    <submittedName>
        <fullName evidence="7">Archaeophage PsiM2, terminase large subunit</fullName>
    </submittedName>
</protein>
<dbReference type="InterPro" id="IPR027417">
    <property type="entry name" value="P-loop_NTPase"/>
</dbReference>
<dbReference type="EMBL" id="LR797223">
    <property type="protein sequence ID" value="CAB4194858.1"/>
    <property type="molecule type" value="Genomic_DNA"/>
</dbReference>
<evidence type="ECO:0000256" key="2">
    <source>
        <dbReference type="ARBA" id="ARBA00022741"/>
    </source>
</evidence>
<accession>A0A6J5RMK3</accession>
<name>A0A6J5RMK3_9CAUD</name>
<evidence type="ECO:0000256" key="4">
    <source>
        <dbReference type="ARBA" id="ARBA00023219"/>
    </source>
</evidence>
<dbReference type="Gene3D" id="3.40.50.300">
    <property type="entry name" value="P-loop containing nucleotide triphosphate hydrolases"/>
    <property type="match status" value="1"/>
</dbReference>
<evidence type="ECO:0000313" key="7">
    <source>
        <dbReference type="EMBL" id="CAB4194858.1"/>
    </source>
</evidence>
<dbReference type="InterPro" id="IPR035421">
    <property type="entry name" value="Terminase_6C"/>
</dbReference>
<organism evidence="7">
    <name type="scientific">uncultured Caudovirales phage</name>
    <dbReference type="NCBI Taxonomy" id="2100421"/>
    <lineage>
        <taxon>Viruses</taxon>
        <taxon>Duplodnaviria</taxon>
        <taxon>Heunggongvirae</taxon>
        <taxon>Uroviricota</taxon>
        <taxon>Caudoviricetes</taxon>
        <taxon>Peduoviridae</taxon>
        <taxon>Maltschvirus</taxon>
        <taxon>Maltschvirus maltsch</taxon>
    </lineage>
</organism>
<dbReference type="GO" id="GO:0005524">
    <property type="term" value="F:ATP binding"/>
    <property type="evidence" value="ECO:0007669"/>
    <property type="project" value="UniProtKB-KW"/>
</dbReference>
<gene>
    <name evidence="7" type="ORF">UFOVP1276_6</name>
    <name evidence="8" type="ORF">UFOVP1403_60</name>
    <name evidence="9" type="ORF">UFOVP1507_44</name>
    <name evidence="6" type="ORF">UFOVP875_37</name>
</gene>
<reference evidence="7" key="1">
    <citation type="submission" date="2020-05" db="EMBL/GenBank/DDBJ databases">
        <authorList>
            <person name="Chiriac C."/>
            <person name="Salcher M."/>
            <person name="Ghai R."/>
            <person name="Kavagutti S V."/>
        </authorList>
    </citation>
    <scope>NUCLEOTIDE SEQUENCE</scope>
</reference>
<dbReference type="EMBL" id="LR796819">
    <property type="protein sequence ID" value="CAB4168218.1"/>
    <property type="molecule type" value="Genomic_DNA"/>
</dbReference>
<evidence type="ECO:0000256" key="3">
    <source>
        <dbReference type="ARBA" id="ARBA00022840"/>
    </source>
</evidence>
<keyword evidence="2" id="KW-0547">Nucleotide-binding</keyword>
<dbReference type="Gene3D" id="3.30.420.240">
    <property type="match status" value="1"/>
</dbReference>
<keyword evidence="4" id="KW-0231">Viral genome packaging</keyword>
<proteinExistence type="predicted"/>
<evidence type="ECO:0000313" key="8">
    <source>
        <dbReference type="EMBL" id="CAB4205288.1"/>
    </source>
</evidence>
<dbReference type="NCBIfam" id="TIGR01630">
    <property type="entry name" value="psiM2_ORF9"/>
    <property type="match status" value="1"/>
</dbReference>
<dbReference type="EMBL" id="LR798457">
    <property type="protein sequence ID" value="CAB5238108.1"/>
    <property type="molecule type" value="Genomic_DNA"/>
</dbReference>
<dbReference type="Pfam" id="PF17289">
    <property type="entry name" value="Terminase_6C"/>
    <property type="match status" value="1"/>
</dbReference>
<evidence type="ECO:0000313" key="9">
    <source>
        <dbReference type="EMBL" id="CAB5238108.1"/>
    </source>
</evidence>
<dbReference type="EMBL" id="LR797358">
    <property type="protein sequence ID" value="CAB4205288.1"/>
    <property type="molecule type" value="Genomic_DNA"/>
</dbReference>
<feature type="domain" description="Terminase large subunit gp17-like C-terminal" evidence="5">
    <location>
        <begin position="336"/>
        <end position="484"/>
    </location>
</feature>
<evidence type="ECO:0000313" key="6">
    <source>
        <dbReference type="EMBL" id="CAB4168218.1"/>
    </source>
</evidence>
<sequence>MNPDILTSLSKQELEALMQALPTMTLQEKMELFEDLEVREKRVSLAAAQHNMLGFATAVYPGFKIGAHHRKLAKIFTDVIEGRKKRVIINIAPRMGKSEFSSYLFPAYFLGKYPDKKIIMATHTAGLSEDYGRRVRNLLDSEDYHEIFPDTRVADDQKAAGKWSTGAGGQYYAAGVGGALAGRGADLFVIDDPHSEQDVKVNSRLAFDTAWSWMQTGPLQRLMPGGAIIIVMTRWSLLDLTGRLLTYQTKNPESIPWEIVELPAILNEDTPQEKSLWPEQWPLESLKATKASIDPRYWNAQYMQQPTLDNSALISRKSWRIWVPEDPPKCEYILQSWDTAFETKNTSDYSACTTWGVWYNEEEGNTPQLILLDAFKDRMAFPELKTVALRHYKEWEPDAFIVEKKAAGAPLIQELRQMGIPVQEFSPSRGNDKMVRVNAVADLFTSGKVWAPDTRWAREVIEEIASFPVGENDDYVDTTTQALLRYRQGGFIPLDSDEKDEPKIFRRRATAYY</sequence>
<evidence type="ECO:0000256" key="1">
    <source>
        <dbReference type="ARBA" id="ARBA00022612"/>
    </source>
</evidence>
<dbReference type="InterPro" id="IPR006517">
    <property type="entry name" value="Phage_terminase_lsu-like_C"/>
</dbReference>
<keyword evidence="3" id="KW-0067">ATP-binding</keyword>
<evidence type="ECO:0000259" key="5">
    <source>
        <dbReference type="Pfam" id="PF17289"/>
    </source>
</evidence>